<protein>
    <submittedName>
        <fullName evidence="2">Uncharacterized protein</fullName>
    </submittedName>
</protein>
<sequence length="132" mass="14627">MTTRDVGISLPRGWRRTSDPGRGVLVTARAATAPPSGVHPRVTLTWRPPGDGPAEVAERDLEDEDAFDLAGREVTYRRYARLEGGVDVLCDEWSWHSDEASVVLTGRVAREDYPDYCDVFEAIAETFDPPLP</sequence>
<comment type="caution">
    <text evidence="2">The sequence shown here is derived from an EMBL/GenBank/DDBJ whole genome shotgun (WGS) entry which is preliminary data.</text>
</comment>
<reference evidence="2 3" key="1">
    <citation type="submission" date="2020-08" db="EMBL/GenBank/DDBJ databases">
        <authorList>
            <person name="Seo M.-J."/>
        </authorList>
    </citation>
    <scope>NUCLEOTIDE SEQUENCE [LARGE SCALE GENOMIC DNA]</scope>
    <source>
        <strain evidence="2 3">KIGAM211</strain>
    </source>
</reference>
<evidence type="ECO:0000313" key="3">
    <source>
        <dbReference type="Proteomes" id="UP000523955"/>
    </source>
</evidence>
<feature type="region of interest" description="Disordered" evidence="1">
    <location>
        <begin position="32"/>
        <end position="53"/>
    </location>
</feature>
<gene>
    <name evidence="2" type="ORF">H5V45_13520</name>
</gene>
<evidence type="ECO:0000313" key="2">
    <source>
        <dbReference type="EMBL" id="MBB6628340.1"/>
    </source>
</evidence>
<organism evidence="2 3">
    <name type="scientific">Nocardioides luti</name>
    <dbReference type="NCBI Taxonomy" id="2761101"/>
    <lineage>
        <taxon>Bacteria</taxon>
        <taxon>Bacillati</taxon>
        <taxon>Actinomycetota</taxon>
        <taxon>Actinomycetes</taxon>
        <taxon>Propionibacteriales</taxon>
        <taxon>Nocardioidaceae</taxon>
        <taxon>Nocardioides</taxon>
    </lineage>
</organism>
<dbReference type="Proteomes" id="UP000523955">
    <property type="component" value="Unassembled WGS sequence"/>
</dbReference>
<accession>A0A7X0RJB8</accession>
<keyword evidence="3" id="KW-1185">Reference proteome</keyword>
<dbReference type="AlphaFoldDB" id="A0A7X0RJB8"/>
<name>A0A7X0RJB8_9ACTN</name>
<evidence type="ECO:0000256" key="1">
    <source>
        <dbReference type="SAM" id="MobiDB-lite"/>
    </source>
</evidence>
<proteinExistence type="predicted"/>
<dbReference type="EMBL" id="JACKXE010000001">
    <property type="protein sequence ID" value="MBB6628340.1"/>
    <property type="molecule type" value="Genomic_DNA"/>
</dbReference>
<dbReference type="RefSeq" id="WP_185253412.1">
    <property type="nucleotide sequence ID" value="NZ_JACKXE010000001.1"/>
</dbReference>